<accession>A0AAN8JVY0</accession>
<dbReference type="Pfam" id="PF00118">
    <property type="entry name" value="Cpn60_TCP1"/>
    <property type="match status" value="1"/>
</dbReference>
<dbReference type="SUPFAM" id="SSF48592">
    <property type="entry name" value="GroEL equatorial domain-like"/>
    <property type="match status" value="1"/>
</dbReference>
<dbReference type="Gene3D" id="1.10.560.10">
    <property type="entry name" value="GroEL-like equatorial domain"/>
    <property type="match status" value="1"/>
</dbReference>
<dbReference type="GO" id="GO:0005634">
    <property type="term" value="C:nucleus"/>
    <property type="evidence" value="ECO:0007669"/>
    <property type="project" value="TreeGrafter"/>
</dbReference>
<evidence type="ECO:0000313" key="2">
    <source>
        <dbReference type="Proteomes" id="UP001347796"/>
    </source>
</evidence>
<keyword evidence="2" id="KW-1185">Reference proteome</keyword>
<dbReference type="InterPro" id="IPR027409">
    <property type="entry name" value="GroEL-like_apical_dom_sf"/>
</dbReference>
<dbReference type="Proteomes" id="UP001347796">
    <property type="component" value="Unassembled WGS sequence"/>
</dbReference>
<dbReference type="Gene3D" id="3.30.260.10">
    <property type="entry name" value="TCP-1-like chaperonin intermediate domain"/>
    <property type="match status" value="1"/>
</dbReference>
<dbReference type="Gene3D" id="3.50.7.10">
    <property type="entry name" value="GroEL"/>
    <property type="match status" value="1"/>
</dbReference>
<dbReference type="InterPro" id="IPR027410">
    <property type="entry name" value="TCP-1-like_intermed_sf"/>
</dbReference>
<dbReference type="PANTHER" id="PTHR46787">
    <property type="entry name" value="SYNDROMES PUTATIVE CHAPERONIN-RELATED"/>
    <property type="match status" value="1"/>
</dbReference>
<proteinExistence type="predicted"/>
<dbReference type="SUPFAM" id="SSF52029">
    <property type="entry name" value="GroEL apical domain-like"/>
    <property type="match status" value="1"/>
</dbReference>
<dbReference type="InterPro" id="IPR027413">
    <property type="entry name" value="GROEL-like_equatorial_sf"/>
</dbReference>
<dbReference type="GO" id="GO:0032502">
    <property type="term" value="P:developmental process"/>
    <property type="evidence" value="ECO:0007669"/>
    <property type="project" value="TreeGrafter"/>
</dbReference>
<reference evidence="1 2" key="1">
    <citation type="submission" date="2024-01" db="EMBL/GenBank/DDBJ databases">
        <title>The genome of the rayed Mediterranean limpet Patella caerulea (Linnaeus, 1758).</title>
        <authorList>
            <person name="Anh-Thu Weber A."/>
            <person name="Halstead-Nussloch G."/>
        </authorList>
    </citation>
    <scope>NUCLEOTIDE SEQUENCE [LARGE SCALE GENOMIC DNA]</scope>
    <source>
        <strain evidence="1">AATW-2023a</strain>
        <tissue evidence="1">Whole specimen</tissue>
    </source>
</reference>
<dbReference type="EMBL" id="JAZGQO010000007">
    <property type="protein sequence ID" value="KAK6183652.1"/>
    <property type="molecule type" value="Genomic_DNA"/>
</dbReference>
<sequence length="587" mass="65190">MMGSRETFKKPSHLQVDTLDDPEIRAAISTLRQIVASCMGPHGKIKIIQNATGGHITRTTTSSRLFGAISLSKPVLKLIVSSVQSHVEQYQDGGLMACLFCLLLVESSLDCDVNRSILADLYQVFYDIVDDYMNSDECACKYELDFSNLEAMMAFVQNMYDSKPFCGLYGYQLEEFSRLILQTFLQCIPDMASSKASFYTTRIYLLCVKHEDMNYSRNLNGLVIEYPELSSHVEKKLSIKRSLDSASCHRIKVALVNCSMSGDAESELNANYEVATGVNPDMFYLEKILSFCYQLVTLGTGLVICQKVMHPQVKEYFRKEGVLFTDRLGAMPVPYVQDVTGATPIGLLTEAPSDGMFGWIDHIEHVVIHDKSYLHLQEVDSCVITLVLATPDEDKLDELKTTTLGVLRNLERLIIQPEVLFGGGCWNTHVASYLRHHVAQNLSALASTHDCSESLVSTSAEIFARCMEKIAMVTSPDSMDHLVDVSSHHVWRVTKGEINDISTIRHSASLKCGCGLLNGTMVKDFQFLNEKLSGPKYKEFLVSKPNSEAIGCDIVSDSLSVVVNALRIAVNTASSIITVGQFIHDTN</sequence>
<evidence type="ECO:0000313" key="1">
    <source>
        <dbReference type="EMBL" id="KAK6183652.1"/>
    </source>
</evidence>
<dbReference type="GO" id="GO:0006457">
    <property type="term" value="P:protein folding"/>
    <property type="evidence" value="ECO:0007669"/>
    <property type="project" value="InterPro"/>
</dbReference>
<protein>
    <submittedName>
        <fullName evidence="1">Uncharacterized protein</fullName>
    </submittedName>
</protein>
<dbReference type="GO" id="GO:1902636">
    <property type="term" value="C:kinociliary basal body"/>
    <property type="evidence" value="ECO:0007669"/>
    <property type="project" value="TreeGrafter"/>
</dbReference>
<dbReference type="InterPro" id="IPR028790">
    <property type="entry name" value="MKKS"/>
</dbReference>
<dbReference type="GO" id="GO:0051131">
    <property type="term" value="P:chaperone-mediated protein complex assembly"/>
    <property type="evidence" value="ECO:0007669"/>
    <property type="project" value="TreeGrafter"/>
</dbReference>
<dbReference type="GO" id="GO:0005524">
    <property type="term" value="F:ATP binding"/>
    <property type="evidence" value="ECO:0007669"/>
    <property type="project" value="InterPro"/>
</dbReference>
<dbReference type="GO" id="GO:0005737">
    <property type="term" value="C:cytoplasm"/>
    <property type="evidence" value="ECO:0007669"/>
    <property type="project" value="TreeGrafter"/>
</dbReference>
<comment type="caution">
    <text evidence="1">The sequence shown here is derived from an EMBL/GenBank/DDBJ whole genome shotgun (WGS) entry which is preliminary data.</text>
</comment>
<dbReference type="AlphaFoldDB" id="A0AAN8JVY0"/>
<dbReference type="GO" id="GO:0051082">
    <property type="term" value="F:unfolded protein binding"/>
    <property type="evidence" value="ECO:0007669"/>
    <property type="project" value="InterPro"/>
</dbReference>
<organism evidence="1 2">
    <name type="scientific">Patella caerulea</name>
    <name type="common">Rayed Mediterranean limpet</name>
    <dbReference type="NCBI Taxonomy" id="87958"/>
    <lineage>
        <taxon>Eukaryota</taxon>
        <taxon>Metazoa</taxon>
        <taxon>Spiralia</taxon>
        <taxon>Lophotrochozoa</taxon>
        <taxon>Mollusca</taxon>
        <taxon>Gastropoda</taxon>
        <taxon>Patellogastropoda</taxon>
        <taxon>Patelloidea</taxon>
        <taxon>Patellidae</taxon>
        <taxon>Patella</taxon>
    </lineage>
</organism>
<dbReference type="PANTHER" id="PTHR46787:SF1">
    <property type="entry name" value="MOLECULAR CHAPERONE MKKS"/>
    <property type="match status" value="1"/>
</dbReference>
<dbReference type="GO" id="GO:0060271">
    <property type="term" value="P:cilium assembly"/>
    <property type="evidence" value="ECO:0007669"/>
    <property type="project" value="InterPro"/>
</dbReference>
<name>A0AAN8JVY0_PATCE</name>
<dbReference type="InterPro" id="IPR002423">
    <property type="entry name" value="Cpn60/GroEL/TCP-1"/>
</dbReference>
<gene>
    <name evidence="1" type="ORF">SNE40_011086</name>
</gene>